<comment type="caution">
    <text evidence="1">The sequence shown here is derived from an EMBL/GenBank/DDBJ whole genome shotgun (WGS) entry which is preliminary data.</text>
</comment>
<proteinExistence type="predicted"/>
<dbReference type="Proteomes" id="UP000070093">
    <property type="component" value="Unassembled WGS sequence"/>
</dbReference>
<protein>
    <submittedName>
        <fullName evidence="1">Uncharacterized protein</fullName>
    </submittedName>
</protein>
<name>A0A137SZM8_9BACT</name>
<sequence>MHTNYCQTAKVTKTLSIVGDKLIDLIAFNNNYLPASAFIIS</sequence>
<organism evidence="1 2">
    <name type="scientific">Prevotella bivia</name>
    <dbReference type="NCBI Taxonomy" id="28125"/>
    <lineage>
        <taxon>Bacteria</taxon>
        <taxon>Pseudomonadati</taxon>
        <taxon>Bacteroidota</taxon>
        <taxon>Bacteroidia</taxon>
        <taxon>Bacteroidales</taxon>
        <taxon>Prevotellaceae</taxon>
        <taxon>Prevotella</taxon>
    </lineage>
</organism>
<evidence type="ECO:0000313" key="1">
    <source>
        <dbReference type="EMBL" id="KXO17829.1"/>
    </source>
</evidence>
<dbReference type="PATRIC" id="fig|28125.4.peg.575"/>
<reference evidence="1 2" key="1">
    <citation type="submission" date="2016-02" db="EMBL/GenBank/DDBJ databases">
        <authorList>
            <person name="Wen L."/>
            <person name="He K."/>
            <person name="Yang H."/>
        </authorList>
    </citation>
    <scope>NUCLEOTIDE SEQUENCE [LARGE SCALE GENOMIC DNA]</scope>
    <source>
        <strain evidence="1 2">GED7880</strain>
    </source>
</reference>
<gene>
    <name evidence="1" type="ORF">HMPREF3202_00583</name>
</gene>
<dbReference type="EMBL" id="LTAG01000025">
    <property type="protein sequence ID" value="KXO17829.1"/>
    <property type="molecule type" value="Genomic_DNA"/>
</dbReference>
<accession>A0A137SZM8</accession>
<evidence type="ECO:0000313" key="2">
    <source>
        <dbReference type="Proteomes" id="UP000070093"/>
    </source>
</evidence>
<dbReference type="AlphaFoldDB" id="A0A137SZM8"/>